<dbReference type="EMBL" id="JAGMUV010000025">
    <property type="protein sequence ID" value="KAH7120507.1"/>
    <property type="molecule type" value="Genomic_DNA"/>
</dbReference>
<gene>
    <name evidence="9" type="ORF">EDB81DRAFT_847816</name>
</gene>
<protein>
    <submittedName>
        <fullName evidence="9">CHA4 activatory protein</fullName>
    </submittedName>
</protein>
<keyword evidence="5" id="KW-0238">DNA-binding</keyword>
<evidence type="ECO:0000256" key="4">
    <source>
        <dbReference type="ARBA" id="ARBA00023015"/>
    </source>
</evidence>
<dbReference type="PANTHER" id="PTHR31313">
    <property type="entry name" value="TY1 ENHANCER ACTIVATOR"/>
    <property type="match status" value="1"/>
</dbReference>
<dbReference type="SUPFAM" id="SSF57701">
    <property type="entry name" value="Zn2/Cys6 DNA-binding domain"/>
    <property type="match status" value="1"/>
</dbReference>
<dbReference type="CDD" id="cd12148">
    <property type="entry name" value="fungal_TF_MHR"/>
    <property type="match status" value="1"/>
</dbReference>
<feature type="domain" description="Zn(2)-C6 fungal-type" evidence="8">
    <location>
        <begin position="16"/>
        <end position="46"/>
    </location>
</feature>
<keyword evidence="3" id="KW-0862">Zinc</keyword>
<dbReference type="GO" id="GO:0006351">
    <property type="term" value="P:DNA-templated transcription"/>
    <property type="evidence" value="ECO:0007669"/>
    <property type="project" value="InterPro"/>
</dbReference>
<dbReference type="InterPro" id="IPR007219">
    <property type="entry name" value="XnlR_reg_dom"/>
</dbReference>
<dbReference type="GO" id="GO:0003677">
    <property type="term" value="F:DNA binding"/>
    <property type="evidence" value="ECO:0007669"/>
    <property type="project" value="UniProtKB-KW"/>
</dbReference>
<dbReference type="PANTHER" id="PTHR31313:SF85">
    <property type="entry name" value="ZN(II)2CYS6 TRANSCRIPTION FACTOR (EUROFUNG)"/>
    <property type="match status" value="1"/>
</dbReference>
<dbReference type="AlphaFoldDB" id="A0A9P9DK86"/>
<evidence type="ECO:0000259" key="8">
    <source>
        <dbReference type="PROSITE" id="PS50048"/>
    </source>
</evidence>
<dbReference type="Pfam" id="PF04082">
    <property type="entry name" value="Fungal_trans"/>
    <property type="match status" value="1"/>
</dbReference>
<name>A0A9P9DK86_9HYPO</name>
<keyword evidence="4" id="KW-0805">Transcription regulation</keyword>
<dbReference type="SMART" id="SM00066">
    <property type="entry name" value="GAL4"/>
    <property type="match status" value="1"/>
</dbReference>
<evidence type="ECO:0000313" key="10">
    <source>
        <dbReference type="Proteomes" id="UP000738349"/>
    </source>
</evidence>
<comment type="subcellular location">
    <subcellularLocation>
        <location evidence="1">Nucleus</location>
    </subcellularLocation>
</comment>
<dbReference type="PROSITE" id="PS50048">
    <property type="entry name" value="ZN2_CY6_FUNGAL_2"/>
    <property type="match status" value="1"/>
</dbReference>
<comment type="caution">
    <text evidence="9">The sequence shown here is derived from an EMBL/GenBank/DDBJ whole genome shotgun (WGS) entry which is preliminary data.</text>
</comment>
<keyword evidence="6" id="KW-0804">Transcription</keyword>
<dbReference type="GO" id="GO:0005634">
    <property type="term" value="C:nucleus"/>
    <property type="evidence" value="ECO:0007669"/>
    <property type="project" value="UniProtKB-SubCell"/>
</dbReference>
<dbReference type="PROSITE" id="PS00463">
    <property type="entry name" value="ZN2_CY6_FUNGAL_1"/>
    <property type="match status" value="1"/>
</dbReference>
<evidence type="ECO:0000256" key="6">
    <source>
        <dbReference type="ARBA" id="ARBA00023163"/>
    </source>
</evidence>
<evidence type="ECO:0000313" key="9">
    <source>
        <dbReference type="EMBL" id="KAH7120507.1"/>
    </source>
</evidence>
<evidence type="ECO:0000256" key="2">
    <source>
        <dbReference type="ARBA" id="ARBA00022723"/>
    </source>
</evidence>
<dbReference type="GO" id="GO:0008270">
    <property type="term" value="F:zinc ion binding"/>
    <property type="evidence" value="ECO:0007669"/>
    <property type="project" value="InterPro"/>
</dbReference>
<dbReference type="CDD" id="cd00067">
    <property type="entry name" value="GAL4"/>
    <property type="match status" value="1"/>
</dbReference>
<evidence type="ECO:0000256" key="3">
    <source>
        <dbReference type="ARBA" id="ARBA00022833"/>
    </source>
</evidence>
<dbReference type="InterPro" id="IPR051615">
    <property type="entry name" value="Transcr_Regulatory_Elem"/>
</dbReference>
<reference evidence="9" key="1">
    <citation type="journal article" date="2021" name="Nat. Commun.">
        <title>Genetic determinants of endophytism in the Arabidopsis root mycobiome.</title>
        <authorList>
            <person name="Mesny F."/>
            <person name="Miyauchi S."/>
            <person name="Thiergart T."/>
            <person name="Pickel B."/>
            <person name="Atanasova L."/>
            <person name="Karlsson M."/>
            <person name="Huettel B."/>
            <person name="Barry K.W."/>
            <person name="Haridas S."/>
            <person name="Chen C."/>
            <person name="Bauer D."/>
            <person name="Andreopoulos W."/>
            <person name="Pangilinan J."/>
            <person name="LaButti K."/>
            <person name="Riley R."/>
            <person name="Lipzen A."/>
            <person name="Clum A."/>
            <person name="Drula E."/>
            <person name="Henrissat B."/>
            <person name="Kohler A."/>
            <person name="Grigoriev I.V."/>
            <person name="Martin F.M."/>
            <person name="Hacquard S."/>
        </authorList>
    </citation>
    <scope>NUCLEOTIDE SEQUENCE</scope>
    <source>
        <strain evidence="9">MPI-CAGE-AT-0147</strain>
    </source>
</reference>
<evidence type="ECO:0000256" key="5">
    <source>
        <dbReference type="ARBA" id="ARBA00023125"/>
    </source>
</evidence>
<dbReference type="Proteomes" id="UP000738349">
    <property type="component" value="Unassembled WGS sequence"/>
</dbReference>
<evidence type="ECO:0000256" key="1">
    <source>
        <dbReference type="ARBA" id="ARBA00004123"/>
    </source>
</evidence>
<dbReference type="InterPro" id="IPR036864">
    <property type="entry name" value="Zn2-C6_fun-type_DNA-bd_sf"/>
</dbReference>
<keyword evidence="10" id="KW-1185">Reference proteome</keyword>
<evidence type="ECO:0000256" key="7">
    <source>
        <dbReference type="ARBA" id="ARBA00023242"/>
    </source>
</evidence>
<accession>A0A9P9DK86</accession>
<sequence length="354" mass="39946">MASSSSARPGRRYGFACLLCRRKKIRCDGDKPRCRNCLKAGDECAYKVSDGLVTDFYAQLRRSESRVKELEDGLRELVLLDGEGRDSLIASLAETDTPWSGPSTVGSGSVLEQQVVGASPENQLQQAELSVDEHGELHYFGATSRFLWNQEPTQPSNTSTSTEPHVDEAYHKKWLLSNSRFYATWEKRAHENLGQDPEDSLHNCVYKPCFFRDMALGGPYFSAFLLNVIYAHAGRHVKPDDARFVGFDRGEYFLSKAKLLLLDELSRERPSIPTIQGLLILGGRQCAVGKSSEGRLYTGMAIRMIKDLGLYLRKRDVILLEKLEPDDLEASKRLYLSAYAWDKYVNVNFMGFFT</sequence>
<dbReference type="GO" id="GO:0000981">
    <property type="term" value="F:DNA-binding transcription factor activity, RNA polymerase II-specific"/>
    <property type="evidence" value="ECO:0007669"/>
    <property type="project" value="InterPro"/>
</dbReference>
<dbReference type="Gene3D" id="4.10.240.10">
    <property type="entry name" value="Zn(2)-C6 fungal-type DNA-binding domain"/>
    <property type="match status" value="1"/>
</dbReference>
<proteinExistence type="predicted"/>
<organism evidence="9 10">
    <name type="scientific">Dactylonectria macrodidyma</name>
    <dbReference type="NCBI Taxonomy" id="307937"/>
    <lineage>
        <taxon>Eukaryota</taxon>
        <taxon>Fungi</taxon>
        <taxon>Dikarya</taxon>
        <taxon>Ascomycota</taxon>
        <taxon>Pezizomycotina</taxon>
        <taxon>Sordariomycetes</taxon>
        <taxon>Hypocreomycetidae</taxon>
        <taxon>Hypocreales</taxon>
        <taxon>Nectriaceae</taxon>
        <taxon>Dactylonectria</taxon>
    </lineage>
</organism>
<keyword evidence="2" id="KW-0479">Metal-binding</keyword>
<keyword evidence="7" id="KW-0539">Nucleus</keyword>
<dbReference type="OrthoDB" id="2943660at2759"/>
<dbReference type="Pfam" id="PF00172">
    <property type="entry name" value="Zn_clus"/>
    <property type="match status" value="1"/>
</dbReference>
<dbReference type="InterPro" id="IPR001138">
    <property type="entry name" value="Zn2Cys6_DnaBD"/>
</dbReference>